<dbReference type="EMBL" id="JAHRIN010001812">
    <property type="protein sequence ID" value="MEQ2192119.1"/>
    <property type="molecule type" value="Genomic_DNA"/>
</dbReference>
<evidence type="ECO:0000313" key="3">
    <source>
        <dbReference type="Proteomes" id="UP001434883"/>
    </source>
</evidence>
<reference evidence="2 3" key="1">
    <citation type="submission" date="2021-06" db="EMBL/GenBank/DDBJ databases">
        <authorList>
            <person name="Palmer J.M."/>
        </authorList>
    </citation>
    <scope>NUCLEOTIDE SEQUENCE [LARGE SCALE GENOMIC DNA]</scope>
    <source>
        <strain evidence="2 3">XC_2019</strain>
        <tissue evidence="2">Muscle</tissue>
    </source>
</reference>
<protein>
    <submittedName>
        <fullName evidence="2">Uncharacterized protein</fullName>
    </submittedName>
</protein>
<sequence length="104" mass="11665">QHRHYELVKFSAQQHKLYPPFALLSLSFLLSLLGFARLVKKPDQDHSGPDAGFLVVVPPSAMRHAGRFCWCQEGFGRQLVQGQAGSRGPEPWDLLGFVGFQCEQ</sequence>
<gene>
    <name evidence="2" type="ORF">XENOCAPTIV_007212</name>
</gene>
<evidence type="ECO:0000313" key="2">
    <source>
        <dbReference type="EMBL" id="MEQ2192119.1"/>
    </source>
</evidence>
<organism evidence="2 3">
    <name type="scientific">Xenoophorus captivus</name>
    <dbReference type="NCBI Taxonomy" id="1517983"/>
    <lineage>
        <taxon>Eukaryota</taxon>
        <taxon>Metazoa</taxon>
        <taxon>Chordata</taxon>
        <taxon>Craniata</taxon>
        <taxon>Vertebrata</taxon>
        <taxon>Euteleostomi</taxon>
        <taxon>Actinopterygii</taxon>
        <taxon>Neopterygii</taxon>
        <taxon>Teleostei</taxon>
        <taxon>Neoteleostei</taxon>
        <taxon>Acanthomorphata</taxon>
        <taxon>Ovalentaria</taxon>
        <taxon>Atherinomorphae</taxon>
        <taxon>Cyprinodontiformes</taxon>
        <taxon>Goodeidae</taxon>
        <taxon>Xenoophorus</taxon>
    </lineage>
</organism>
<keyword evidence="3" id="KW-1185">Reference proteome</keyword>
<accession>A0ABV0Q8K3</accession>
<feature type="transmembrane region" description="Helical" evidence="1">
    <location>
        <begin position="20"/>
        <end position="39"/>
    </location>
</feature>
<keyword evidence="1" id="KW-1133">Transmembrane helix</keyword>
<name>A0ABV0Q8K3_9TELE</name>
<dbReference type="Proteomes" id="UP001434883">
    <property type="component" value="Unassembled WGS sequence"/>
</dbReference>
<comment type="caution">
    <text evidence="2">The sequence shown here is derived from an EMBL/GenBank/DDBJ whole genome shotgun (WGS) entry which is preliminary data.</text>
</comment>
<keyword evidence="1" id="KW-0472">Membrane</keyword>
<keyword evidence="1" id="KW-0812">Transmembrane</keyword>
<feature type="non-terminal residue" evidence="2">
    <location>
        <position position="1"/>
    </location>
</feature>
<evidence type="ECO:0000256" key="1">
    <source>
        <dbReference type="SAM" id="Phobius"/>
    </source>
</evidence>
<proteinExistence type="predicted"/>